<keyword evidence="2" id="KW-1185">Reference proteome</keyword>
<reference evidence="2" key="1">
    <citation type="submission" date="2011-07" db="EMBL/GenBank/DDBJ databases">
        <authorList>
            <consortium name="Caenorhabditis brenneri Sequencing and Analysis Consortium"/>
            <person name="Wilson R.K."/>
        </authorList>
    </citation>
    <scope>NUCLEOTIDE SEQUENCE [LARGE SCALE GENOMIC DNA]</scope>
    <source>
        <strain evidence="2">PB2801</strain>
    </source>
</reference>
<evidence type="ECO:0000313" key="1">
    <source>
        <dbReference type="EMBL" id="EGT42353.1"/>
    </source>
</evidence>
<dbReference type="InParanoid" id="G0PNJ7"/>
<sequence>MWLGTYSLKEQLLPVIKSNFNQILLCHENNHGLLVENRVEDISGCARYRQNMESKADFDNGTLCLPISIGYDGFVPKGQMKKEITPIYVRIEALGEKENRTIKNVALAAVLVAKKGLTKENSNLAASRLHAEIISSQISPWRITIGNRKWAIKLVPCFLFADLKVICSDVTNNNLNPRAYEMWLQCQIGNR</sequence>
<dbReference type="HOGENOM" id="CLU_1422601_0_0_1"/>
<proteinExistence type="predicted"/>
<dbReference type="AlphaFoldDB" id="G0PNJ7"/>
<name>G0PNJ7_CAEBE</name>
<protein>
    <submittedName>
        <fullName evidence="1">Uncharacterized protein</fullName>
    </submittedName>
</protein>
<organism evidence="2">
    <name type="scientific">Caenorhabditis brenneri</name>
    <name type="common">Nematode worm</name>
    <dbReference type="NCBI Taxonomy" id="135651"/>
    <lineage>
        <taxon>Eukaryota</taxon>
        <taxon>Metazoa</taxon>
        <taxon>Ecdysozoa</taxon>
        <taxon>Nematoda</taxon>
        <taxon>Chromadorea</taxon>
        <taxon>Rhabditida</taxon>
        <taxon>Rhabditina</taxon>
        <taxon>Rhabditomorpha</taxon>
        <taxon>Rhabditoidea</taxon>
        <taxon>Rhabditidae</taxon>
        <taxon>Peloderinae</taxon>
        <taxon>Caenorhabditis</taxon>
    </lineage>
</organism>
<dbReference type="STRING" id="135651.G0PNJ7"/>
<dbReference type="EMBL" id="GL382013">
    <property type="protein sequence ID" value="EGT42353.1"/>
    <property type="molecule type" value="Genomic_DNA"/>
</dbReference>
<gene>
    <name evidence="1" type="ORF">CAEBREN_05556</name>
</gene>
<accession>G0PNJ7</accession>
<evidence type="ECO:0000313" key="2">
    <source>
        <dbReference type="Proteomes" id="UP000008068"/>
    </source>
</evidence>
<dbReference type="OrthoDB" id="5862043at2759"/>
<dbReference type="Proteomes" id="UP000008068">
    <property type="component" value="Unassembled WGS sequence"/>
</dbReference>